<dbReference type="EMBL" id="HBFR01000570">
    <property type="protein sequence ID" value="CAD8873181.1"/>
    <property type="molecule type" value="Transcribed_RNA"/>
</dbReference>
<evidence type="ECO:0000313" key="3">
    <source>
        <dbReference type="EMBL" id="CAD8873181.1"/>
    </source>
</evidence>
<dbReference type="Pfam" id="PF00595">
    <property type="entry name" value="PDZ"/>
    <property type="match status" value="1"/>
</dbReference>
<dbReference type="InterPro" id="IPR036034">
    <property type="entry name" value="PDZ_sf"/>
</dbReference>
<dbReference type="CDD" id="cd00136">
    <property type="entry name" value="PDZ_canonical"/>
    <property type="match status" value="1"/>
</dbReference>
<name>A0A7S1FL79_9STRA</name>
<sequence>MKSASTTIAVSTLLMMGTSSGADAFTFVPNSSFSRSNKIRSTSTETTPTALKMGLFDGVKDAFKSPAFETSALDKERETPIDRWMGWSVSSSDETTAAGGKFSSQSGSFVTILSQYRTHDISHDITPLNFASELPSDFIDAMSAENYVTVHLPKPMGIVFEENDEKHGGIFAYKITEGGAADGDGKIKPGDQLVAVGQKVVAGLSFDDALGEIIKDASDSVRLVLFRGPAAQYYGPTGASDEWIEQFIAK</sequence>
<feature type="signal peptide" evidence="1">
    <location>
        <begin position="1"/>
        <end position="24"/>
    </location>
</feature>
<dbReference type="AlphaFoldDB" id="A0A7S1FL79"/>
<dbReference type="PROSITE" id="PS50106">
    <property type="entry name" value="PDZ"/>
    <property type="match status" value="1"/>
</dbReference>
<dbReference type="SUPFAM" id="SSF50156">
    <property type="entry name" value="PDZ domain-like"/>
    <property type="match status" value="1"/>
</dbReference>
<keyword evidence="1" id="KW-0732">Signal</keyword>
<gene>
    <name evidence="3" type="ORF">CHYS00102_LOCUS339</name>
</gene>
<dbReference type="Gene3D" id="2.30.42.10">
    <property type="match status" value="1"/>
</dbReference>
<dbReference type="InterPro" id="IPR001478">
    <property type="entry name" value="PDZ"/>
</dbReference>
<feature type="chain" id="PRO_5031526649" description="PDZ domain-containing protein" evidence="1">
    <location>
        <begin position="25"/>
        <end position="250"/>
    </location>
</feature>
<organism evidence="3">
    <name type="scientific">Corethron hystrix</name>
    <dbReference type="NCBI Taxonomy" id="216773"/>
    <lineage>
        <taxon>Eukaryota</taxon>
        <taxon>Sar</taxon>
        <taxon>Stramenopiles</taxon>
        <taxon>Ochrophyta</taxon>
        <taxon>Bacillariophyta</taxon>
        <taxon>Coscinodiscophyceae</taxon>
        <taxon>Corethrophycidae</taxon>
        <taxon>Corethrales</taxon>
        <taxon>Corethraceae</taxon>
        <taxon>Corethron</taxon>
    </lineage>
</organism>
<evidence type="ECO:0000259" key="2">
    <source>
        <dbReference type="PROSITE" id="PS50106"/>
    </source>
</evidence>
<protein>
    <recommendedName>
        <fullName evidence="2">PDZ domain-containing protein</fullName>
    </recommendedName>
</protein>
<proteinExistence type="predicted"/>
<feature type="domain" description="PDZ" evidence="2">
    <location>
        <begin position="156"/>
        <end position="229"/>
    </location>
</feature>
<dbReference type="SMART" id="SM00228">
    <property type="entry name" value="PDZ"/>
    <property type="match status" value="1"/>
</dbReference>
<evidence type="ECO:0000256" key="1">
    <source>
        <dbReference type="SAM" id="SignalP"/>
    </source>
</evidence>
<accession>A0A7S1FL79</accession>
<reference evidence="3" key="1">
    <citation type="submission" date="2021-01" db="EMBL/GenBank/DDBJ databases">
        <authorList>
            <person name="Corre E."/>
            <person name="Pelletier E."/>
            <person name="Niang G."/>
            <person name="Scheremetjew M."/>
            <person name="Finn R."/>
            <person name="Kale V."/>
            <person name="Holt S."/>
            <person name="Cochrane G."/>
            <person name="Meng A."/>
            <person name="Brown T."/>
            <person name="Cohen L."/>
        </authorList>
    </citation>
    <scope>NUCLEOTIDE SEQUENCE</scope>
    <source>
        <strain evidence="3">308</strain>
    </source>
</reference>